<dbReference type="OrthoDB" id="10037098at2759"/>
<dbReference type="RefSeq" id="XP_012877566.1">
    <property type="nucleotide sequence ID" value="XM_013022112.1"/>
</dbReference>
<feature type="compositionally biased region" description="Polar residues" evidence="1">
    <location>
        <begin position="229"/>
        <end position="238"/>
    </location>
</feature>
<gene>
    <name evidence="3" type="primary">Bbs12</name>
</gene>
<dbReference type="GO" id="GO:0045494">
    <property type="term" value="P:photoreceptor cell maintenance"/>
    <property type="evidence" value="ECO:0007669"/>
    <property type="project" value="TreeGrafter"/>
</dbReference>
<dbReference type="KEGG" id="dord:105989864"/>
<proteinExistence type="predicted"/>
<dbReference type="InterPro" id="IPR027413">
    <property type="entry name" value="GROEL-like_equatorial_sf"/>
</dbReference>
<dbReference type="FunCoup" id="A0A1S3FLX4">
    <property type="interactions" value="558"/>
</dbReference>
<name>A0A1S3FLX4_DIPOR</name>
<dbReference type="GeneID" id="105989864"/>
<dbReference type="AlphaFoldDB" id="A0A1S3FLX4"/>
<evidence type="ECO:0000313" key="3">
    <source>
        <dbReference type="RefSeq" id="XP_012877566.1"/>
    </source>
</evidence>
<dbReference type="STRING" id="10020.ENSDORP00000022930"/>
<feature type="region of interest" description="Disordered" evidence="1">
    <location>
        <begin position="153"/>
        <end position="196"/>
    </location>
</feature>
<sequence length="513" mass="54239">MAVACWGVNRRHKGLQQLSSFAETGRTFLGPLKASKFITDAECQESVLVSSTLRLLESLDVSSAVGQLLNEAIFAQHGAHGTGTTTLLFLAGAWSRAAEEFLHLGIPIPIIVSVMSEGLNLCIEEVAFLQVPVHLVFDHLDSPRAVSGLEAARVSPRGVPPPGTAVRQEDGHLKDGATPPSLTTSGLPEQRATPPEPCISQAKVGAVESTRPCCRRSVLSRSRHLGRMGSSTCSSEPGASQGRGADPPGARTCTDLAELAAGLSHGSDGCMALVEAAVRLQLQDARGPPFALDISRLFTCCVPGLPDACSSVCPGFVTLVPASSAAAIQALARRPARVVVMDGDVTHTYRHPGFHAPGRMQTLGGLGEHGARPPEPSARTSPSLQAYRPAVLRGLAAGWLQYLSALLHNAAGSSAMEANTVIQRHLQHAPASGSPIGSVLHEHSRGCGWMFSPRLPDERERGSRVYDAVTPKVEAWRRALDLVLLILQTDSEIITGHGHTQMRAQHADGVSFL</sequence>
<reference evidence="3" key="1">
    <citation type="submission" date="2025-08" db="UniProtKB">
        <authorList>
            <consortium name="RefSeq"/>
        </authorList>
    </citation>
    <scope>IDENTIFICATION</scope>
    <source>
        <tissue evidence="3">Kidney</tissue>
    </source>
</reference>
<dbReference type="SUPFAM" id="SSF48592">
    <property type="entry name" value="GroEL equatorial domain-like"/>
    <property type="match status" value="1"/>
</dbReference>
<dbReference type="Proteomes" id="UP000081671">
    <property type="component" value="Unplaced"/>
</dbReference>
<evidence type="ECO:0000313" key="2">
    <source>
        <dbReference type="Proteomes" id="UP000081671"/>
    </source>
</evidence>
<dbReference type="PANTHER" id="PTHR46883">
    <property type="entry name" value="BARDET-BIEDL SYNDROME 12 PROTEIN"/>
    <property type="match status" value="1"/>
</dbReference>
<organism evidence="2 3">
    <name type="scientific">Dipodomys ordii</name>
    <name type="common">Ord's kangaroo rat</name>
    <dbReference type="NCBI Taxonomy" id="10020"/>
    <lineage>
        <taxon>Eukaryota</taxon>
        <taxon>Metazoa</taxon>
        <taxon>Chordata</taxon>
        <taxon>Craniata</taxon>
        <taxon>Vertebrata</taxon>
        <taxon>Euteleostomi</taxon>
        <taxon>Mammalia</taxon>
        <taxon>Eutheria</taxon>
        <taxon>Euarchontoglires</taxon>
        <taxon>Glires</taxon>
        <taxon>Rodentia</taxon>
        <taxon>Castorimorpha</taxon>
        <taxon>Heteromyidae</taxon>
        <taxon>Dipodomyinae</taxon>
        <taxon>Dipodomys</taxon>
    </lineage>
</organism>
<protein>
    <submittedName>
        <fullName evidence="3">Bardet-Biedl syndrome 12 protein</fullName>
    </submittedName>
</protein>
<feature type="region of interest" description="Disordered" evidence="1">
    <location>
        <begin position="225"/>
        <end position="249"/>
    </location>
</feature>
<accession>A0A1S3FLX4</accession>
<dbReference type="InterPro" id="IPR042984">
    <property type="entry name" value="BBS12"/>
</dbReference>
<dbReference type="GO" id="GO:0051131">
    <property type="term" value="P:chaperone-mediated protein complex assembly"/>
    <property type="evidence" value="ECO:0007669"/>
    <property type="project" value="InterPro"/>
</dbReference>
<dbReference type="CTD" id="166379"/>
<dbReference type="Gene3D" id="1.10.560.10">
    <property type="entry name" value="GroEL-like equatorial domain"/>
    <property type="match status" value="1"/>
</dbReference>
<dbReference type="PANTHER" id="PTHR46883:SF1">
    <property type="entry name" value="BARDET-BIEDL SYNDROME 12 PROTEIN"/>
    <property type="match status" value="1"/>
</dbReference>
<keyword evidence="2" id="KW-1185">Reference proteome</keyword>
<evidence type="ECO:0000256" key="1">
    <source>
        <dbReference type="SAM" id="MobiDB-lite"/>
    </source>
</evidence>
<dbReference type="InParanoid" id="A0A1S3FLX4"/>